<name>A0AA88M418_CHASR</name>
<keyword evidence="3" id="KW-1185">Reference proteome</keyword>
<evidence type="ECO:0000313" key="2">
    <source>
        <dbReference type="EMBL" id="KAK2830320.1"/>
    </source>
</evidence>
<gene>
    <name evidence="2" type="ORF">Q5P01_018251</name>
</gene>
<dbReference type="InterPro" id="IPR036572">
    <property type="entry name" value="Doublecortin_dom_sf"/>
</dbReference>
<evidence type="ECO:0000313" key="3">
    <source>
        <dbReference type="Proteomes" id="UP001187415"/>
    </source>
</evidence>
<dbReference type="Proteomes" id="UP001187415">
    <property type="component" value="Unassembled WGS sequence"/>
</dbReference>
<feature type="compositionally biased region" description="Basic and acidic residues" evidence="1">
    <location>
        <begin position="1"/>
        <end position="12"/>
    </location>
</feature>
<proteinExistence type="predicted"/>
<dbReference type="GO" id="GO:0035556">
    <property type="term" value="P:intracellular signal transduction"/>
    <property type="evidence" value="ECO:0007669"/>
    <property type="project" value="InterPro"/>
</dbReference>
<feature type="region of interest" description="Disordered" evidence="1">
    <location>
        <begin position="1"/>
        <end position="55"/>
    </location>
</feature>
<dbReference type="AlphaFoldDB" id="A0AA88M418"/>
<dbReference type="EMBL" id="JAUPFM010000014">
    <property type="protein sequence ID" value="KAK2830320.1"/>
    <property type="molecule type" value="Genomic_DNA"/>
</dbReference>
<comment type="caution">
    <text evidence="2">The sequence shown here is derived from an EMBL/GenBank/DDBJ whole genome shotgun (WGS) entry which is preliminary data.</text>
</comment>
<sequence length="131" mass="14644">MTSPQRAEEARNAKRRAAAPPVSLLKHPGGPPQLWPIHPHPKVQVHRSHLPPPSHLTLFRTRHAEESAERPHLVTIVRPCGQSTLRKVTVLLNRRGVVSFEQLLLDISEALGFLAGTDPESHVCTRPTHER</sequence>
<evidence type="ECO:0000256" key="1">
    <source>
        <dbReference type="SAM" id="MobiDB-lite"/>
    </source>
</evidence>
<feature type="compositionally biased region" description="Basic residues" evidence="1">
    <location>
        <begin position="39"/>
        <end position="49"/>
    </location>
</feature>
<reference evidence="2" key="1">
    <citation type="submission" date="2023-07" db="EMBL/GenBank/DDBJ databases">
        <title>Chromosome-level Genome Assembly of Striped Snakehead (Channa striata).</title>
        <authorList>
            <person name="Liu H."/>
        </authorList>
    </citation>
    <scope>NUCLEOTIDE SEQUENCE</scope>
    <source>
        <strain evidence="2">Gz</strain>
        <tissue evidence="2">Muscle</tissue>
    </source>
</reference>
<organism evidence="2 3">
    <name type="scientific">Channa striata</name>
    <name type="common">Snakehead murrel</name>
    <name type="synonym">Ophicephalus striatus</name>
    <dbReference type="NCBI Taxonomy" id="64152"/>
    <lineage>
        <taxon>Eukaryota</taxon>
        <taxon>Metazoa</taxon>
        <taxon>Chordata</taxon>
        <taxon>Craniata</taxon>
        <taxon>Vertebrata</taxon>
        <taxon>Euteleostomi</taxon>
        <taxon>Actinopterygii</taxon>
        <taxon>Neopterygii</taxon>
        <taxon>Teleostei</taxon>
        <taxon>Neoteleostei</taxon>
        <taxon>Acanthomorphata</taxon>
        <taxon>Anabantaria</taxon>
        <taxon>Anabantiformes</taxon>
        <taxon>Channoidei</taxon>
        <taxon>Channidae</taxon>
        <taxon>Channa</taxon>
    </lineage>
</organism>
<dbReference type="Gene3D" id="3.10.20.230">
    <property type="entry name" value="Doublecortin domain"/>
    <property type="match status" value="1"/>
</dbReference>
<accession>A0AA88M418</accession>
<protein>
    <submittedName>
        <fullName evidence="2">Uncharacterized protein</fullName>
    </submittedName>
</protein>